<dbReference type="EMBL" id="JEME01001828">
    <property type="protein sequence ID" value="KYG05979.1"/>
    <property type="molecule type" value="Genomic_DNA"/>
</dbReference>
<name>A0A150TMQ6_SORCE</name>
<evidence type="ECO:0000256" key="1">
    <source>
        <dbReference type="SAM" id="MobiDB-lite"/>
    </source>
</evidence>
<dbReference type="Proteomes" id="UP000075502">
    <property type="component" value="Unassembled WGS sequence"/>
</dbReference>
<protein>
    <submittedName>
        <fullName evidence="2">Uncharacterized protein</fullName>
    </submittedName>
</protein>
<organism evidence="2 3">
    <name type="scientific">Sorangium cellulosum</name>
    <name type="common">Polyangium cellulosum</name>
    <dbReference type="NCBI Taxonomy" id="56"/>
    <lineage>
        <taxon>Bacteria</taxon>
        <taxon>Pseudomonadati</taxon>
        <taxon>Myxococcota</taxon>
        <taxon>Polyangia</taxon>
        <taxon>Polyangiales</taxon>
        <taxon>Polyangiaceae</taxon>
        <taxon>Sorangium</taxon>
    </lineage>
</organism>
<sequence>MAIFRLGERWAHAPALERLHAERSDRSPLDGDAWRSEPLEHHHTGAAQLELDREQEPDRAGAYDHDVDLLVHQL</sequence>
<feature type="region of interest" description="Disordered" evidence="1">
    <location>
        <begin position="22"/>
        <end position="60"/>
    </location>
</feature>
<evidence type="ECO:0000313" key="3">
    <source>
        <dbReference type="Proteomes" id="UP000075502"/>
    </source>
</evidence>
<dbReference type="AlphaFoldDB" id="A0A150TMQ6"/>
<gene>
    <name evidence="2" type="ORF">BE21_37500</name>
</gene>
<comment type="caution">
    <text evidence="2">The sequence shown here is derived from an EMBL/GenBank/DDBJ whole genome shotgun (WGS) entry which is preliminary data.</text>
</comment>
<evidence type="ECO:0000313" key="2">
    <source>
        <dbReference type="EMBL" id="KYG05979.1"/>
    </source>
</evidence>
<accession>A0A150TMQ6</accession>
<reference evidence="2 3" key="1">
    <citation type="submission" date="2014-02" db="EMBL/GenBank/DDBJ databases">
        <title>The small core and large imbalanced accessory genome model reveals a collaborative survival strategy of Sorangium cellulosum strains in nature.</title>
        <authorList>
            <person name="Han K."/>
            <person name="Peng R."/>
            <person name="Blom J."/>
            <person name="Li Y.-Z."/>
        </authorList>
    </citation>
    <scope>NUCLEOTIDE SEQUENCE [LARGE SCALE GENOMIC DNA]</scope>
    <source>
        <strain evidence="2 3">So0007-03</strain>
    </source>
</reference>
<feature type="compositionally biased region" description="Basic and acidic residues" evidence="1">
    <location>
        <begin position="22"/>
        <end position="43"/>
    </location>
</feature>
<proteinExistence type="predicted"/>
<feature type="compositionally biased region" description="Basic and acidic residues" evidence="1">
    <location>
        <begin position="50"/>
        <end position="60"/>
    </location>
</feature>